<dbReference type="GO" id="GO:0016853">
    <property type="term" value="F:isomerase activity"/>
    <property type="evidence" value="ECO:0007669"/>
    <property type="project" value="UniProtKB-KW"/>
</dbReference>
<dbReference type="Proteomes" id="UP001296706">
    <property type="component" value="Unassembled WGS sequence"/>
</dbReference>
<dbReference type="SUPFAM" id="SSF53697">
    <property type="entry name" value="SIS domain"/>
    <property type="match status" value="1"/>
</dbReference>
<evidence type="ECO:0000313" key="2">
    <source>
        <dbReference type="EMBL" id="NMH81567.1"/>
    </source>
</evidence>
<dbReference type="InterPro" id="IPR046348">
    <property type="entry name" value="SIS_dom_sf"/>
</dbReference>
<keyword evidence="3" id="KW-1185">Reference proteome</keyword>
<sequence>MTARLLSSVSPQADVVERLVGDAVASRIAECDPTLWPRAARPGWVVAPRTSRPLVGQIEALREQLRVAGQVRVVLAAAGGVGVAAEALSDADPRLIVLDTTDPAQVADALAGDLAATVLVVSVPPGEDPAPVQLVRDTVHRAFRADGLDPDEHTVVVTAPGGPLQEQAGAATVVLGPSDVDGLWAALTAFALVPAGLAGTDVGAVLADAVAARAALAADDPANPCLTLGALLAAAPVVALAEDGAPGLAEWAAQLLGGGLGKDGRGPLPVVVEGPDAPEWADPESVRPGTLTAGLGEVPGAAVTTVGPPAAQLVLWQHATAVAAHLMGVDPTDRPDSDRGPAGQNGGSTPGAGAHFTDGDVDVHAGAWLPTGTSTVAEALRALVGTAEAGAHLTVHAYLDRLDDASAAVLRPELTRRTGLPTTFGWAPRCLPGGGQRDKGGPADAVVCQLTGDAEPDLPGELAELQQAQARADAEALAERGLPVLRLHFTDRVAGLVTLARAVQQL</sequence>
<dbReference type="RefSeq" id="WP_169399604.1">
    <property type="nucleotide sequence ID" value="NZ_JAAXKY010000156.1"/>
</dbReference>
<gene>
    <name evidence="2" type="ORF">HF577_31305</name>
</gene>
<keyword evidence="2" id="KW-0413">Isomerase</keyword>
<accession>A0ABX1RMF2</accession>
<proteinExistence type="predicted"/>
<evidence type="ECO:0000256" key="1">
    <source>
        <dbReference type="SAM" id="MobiDB-lite"/>
    </source>
</evidence>
<evidence type="ECO:0000313" key="3">
    <source>
        <dbReference type="Proteomes" id="UP001296706"/>
    </source>
</evidence>
<dbReference type="Gene3D" id="3.40.50.10490">
    <property type="entry name" value="Glucose-6-phosphate isomerase like protein, domain 1"/>
    <property type="match status" value="1"/>
</dbReference>
<name>A0ABX1RMF2_9PSEU</name>
<reference evidence="2 3" key="1">
    <citation type="submission" date="2020-04" db="EMBL/GenBank/DDBJ databases">
        <authorList>
            <person name="Klaysubun C."/>
            <person name="Duangmal K."/>
            <person name="Lipun K."/>
        </authorList>
    </citation>
    <scope>NUCLEOTIDE SEQUENCE [LARGE SCALE GENOMIC DNA]</scope>
    <source>
        <strain evidence="2 3">JCM 11839</strain>
    </source>
</reference>
<protein>
    <submittedName>
        <fullName evidence="2">Glucose-6-phosphate isomerase</fullName>
    </submittedName>
</protein>
<feature type="region of interest" description="Disordered" evidence="1">
    <location>
        <begin position="328"/>
        <end position="356"/>
    </location>
</feature>
<dbReference type="EMBL" id="JAAXKY010000156">
    <property type="protein sequence ID" value="NMH81567.1"/>
    <property type="molecule type" value="Genomic_DNA"/>
</dbReference>
<comment type="caution">
    <text evidence="2">The sequence shown here is derived from an EMBL/GenBank/DDBJ whole genome shotgun (WGS) entry which is preliminary data.</text>
</comment>
<organism evidence="2 3">
    <name type="scientific">Pseudonocardia xinjiangensis</name>
    <dbReference type="NCBI Taxonomy" id="75289"/>
    <lineage>
        <taxon>Bacteria</taxon>
        <taxon>Bacillati</taxon>
        <taxon>Actinomycetota</taxon>
        <taxon>Actinomycetes</taxon>
        <taxon>Pseudonocardiales</taxon>
        <taxon>Pseudonocardiaceae</taxon>
        <taxon>Pseudonocardia</taxon>
    </lineage>
</organism>